<reference evidence="3" key="2">
    <citation type="journal article" date="2015" name="ISME J.">
        <title>A new class of marine Euryarchaeota group II from the Mediterranean deep chlorophyll maximum.</title>
        <authorList>
            <person name="Martin-Cuadrado A.B."/>
            <person name="Garcia-Heredia I."/>
            <person name="Molto A.G."/>
            <person name="Lopez-Ubeda R."/>
            <person name="Kimes N."/>
            <person name="Lopez-Garcia P."/>
            <person name="Moreira D."/>
            <person name="Rodriguez-Valera F."/>
        </authorList>
    </citation>
    <scope>NUCLEOTIDE SEQUENCE</scope>
</reference>
<reference evidence="3" key="1">
    <citation type="submission" date="2014-11" db="EMBL/GenBank/DDBJ databases">
        <authorList>
            <person name="Zhu J."/>
            <person name="Qi W."/>
            <person name="Song R."/>
        </authorList>
    </citation>
    <scope>NUCLEOTIDE SEQUENCE</scope>
</reference>
<dbReference type="CDD" id="cd00515">
    <property type="entry name" value="HAM1"/>
    <property type="match status" value="1"/>
</dbReference>
<dbReference type="PANTHER" id="PTHR11067:SF9">
    <property type="entry name" value="INOSINE TRIPHOSPHATE PYROPHOSPHATASE"/>
    <property type="match status" value="1"/>
</dbReference>
<organism evidence="3">
    <name type="scientific">uncultured Poseidoniia archaeon</name>
    <dbReference type="NCBI Taxonomy" id="1697135"/>
    <lineage>
        <taxon>Archaea</taxon>
        <taxon>Methanobacteriati</taxon>
        <taxon>Thermoplasmatota</taxon>
        <taxon>Candidatus Poseidoniia</taxon>
        <taxon>environmental samples</taxon>
    </lineage>
</organism>
<evidence type="ECO:0000256" key="1">
    <source>
        <dbReference type="ARBA" id="ARBA00008023"/>
    </source>
</evidence>
<keyword evidence="2" id="KW-0378">Hydrolase</keyword>
<dbReference type="InterPro" id="IPR029001">
    <property type="entry name" value="ITPase-like_fam"/>
</dbReference>
<accession>A0A1B1TF13</accession>
<comment type="similarity">
    <text evidence="1">Belongs to the HAM1 NTPase family.</text>
</comment>
<dbReference type="PANTHER" id="PTHR11067">
    <property type="entry name" value="INOSINE TRIPHOSPHATE PYROPHOSPHATASE/HAM1 PROTEIN"/>
    <property type="match status" value="1"/>
</dbReference>
<dbReference type="GO" id="GO:0009143">
    <property type="term" value="P:nucleoside triphosphate catabolic process"/>
    <property type="evidence" value="ECO:0007669"/>
    <property type="project" value="InterPro"/>
</dbReference>
<dbReference type="Pfam" id="PF01725">
    <property type="entry name" value="Ham1p_like"/>
    <property type="match status" value="1"/>
</dbReference>
<protein>
    <submittedName>
        <fullName evidence="3">Xanthosine triphosphate pyrophosphatase (RdgB)</fullName>
    </submittedName>
</protein>
<evidence type="ECO:0000256" key="2">
    <source>
        <dbReference type="ARBA" id="ARBA00022801"/>
    </source>
</evidence>
<dbReference type="EMBL" id="KP211910">
    <property type="protein sequence ID" value="ANV80869.1"/>
    <property type="molecule type" value="Genomic_DNA"/>
</dbReference>
<proteinExistence type="inferred from homology"/>
<dbReference type="GO" id="GO:0005737">
    <property type="term" value="C:cytoplasm"/>
    <property type="evidence" value="ECO:0007669"/>
    <property type="project" value="TreeGrafter"/>
</dbReference>
<evidence type="ECO:0000313" key="3">
    <source>
        <dbReference type="EMBL" id="ANV80869.1"/>
    </source>
</evidence>
<dbReference type="GO" id="GO:0047429">
    <property type="term" value="F:nucleoside triphosphate diphosphatase activity"/>
    <property type="evidence" value="ECO:0007669"/>
    <property type="project" value="InterPro"/>
</dbReference>
<dbReference type="SUPFAM" id="SSF52972">
    <property type="entry name" value="ITPase-like"/>
    <property type="match status" value="1"/>
</dbReference>
<sequence>MKIFFATSNQDKIKEAHTLLSELGHSVEELRINGKFPNFIEPQSSDLKEVATSKLRQAIALIEGTELEDYAIMVEDSGLFIDQFPGFPGVFSSFVYESIGLNGILNLLEKSTNRSAEYRSVTLLHWKNKIWESSGVCKGTISFEKLGEEGFGYDPIFIPLEGNGTTFSQMNRKQKTLISHRTFSLKGLLDSLKLPSK</sequence>
<dbReference type="AlphaFoldDB" id="A0A1B1TF13"/>
<dbReference type="Gene3D" id="3.90.950.10">
    <property type="match status" value="1"/>
</dbReference>
<name>A0A1B1TF13_9ARCH</name>
<dbReference type="InterPro" id="IPR002637">
    <property type="entry name" value="RdgB/HAM1"/>
</dbReference>